<organism evidence="2 3">
    <name type="scientific">Trypanosoma cruzi</name>
    <dbReference type="NCBI Taxonomy" id="5693"/>
    <lineage>
        <taxon>Eukaryota</taxon>
        <taxon>Discoba</taxon>
        <taxon>Euglenozoa</taxon>
        <taxon>Kinetoplastea</taxon>
        <taxon>Metakinetoplastina</taxon>
        <taxon>Trypanosomatida</taxon>
        <taxon>Trypanosomatidae</taxon>
        <taxon>Trypanosoma</taxon>
        <taxon>Schizotrypanum</taxon>
    </lineage>
</organism>
<dbReference type="AlphaFoldDB" id="A0A7J6YDA6"/>
<name>A0A7J6YDA6_TRYCR</name>
<dbReference type="Proteomes" id="UP000583944">
    <property type="component" value="Unassembled WGS sequence"/>
</dbReference>
<accession>A0A7J6YDA6</accession>
<proteinExistence type="predicted"/>
<sequence>MLMSGTACYRDVLDRLSQRLAFLLEEVDKYHRQHYRHGEGDAACDNTNFGEAVRVAGDDAQDFSHPTPLLSWPSLRIRHRVDALRAWLSGRRELREKMQRVDASMQRLLKEHLIDLGRVTASHPRRDRYGEYGQFVSPTLADGAQQDSGESGGAAEQEATIRRIVWLHQQLLRHKDDFRELRERASNTYEHLHPQFDKVASVCSRIFHATAQNNGGSSEKTKGNNSDDSGAGDVDDPVELHALCRRNEERARRLQSRLQRTLSVYRQIVARTNLELCRVELEVQAMERQSPHGGELTFVHA</sequence>
<feature type="region of interest" description="Disordered" evidence="1">
    <location>
        <begin position="212"/>
        <end position="236"/>
    </location>
</feature>
<gene>
    <name evidence="2" type="ORF">ECC02_002234</name>
</gene>
<dbReference type="EMBL" id="JABDHM010000011">
    <property type="protein sequence ID" value="KAF5224595.1"/>
    <property type="molecule type" value="Genomic_DNA"/>
</dbReference>
<reference evidence="2 3" key="1">
    <citation type="journal article" date="2019" name="Genome Biol. Evol.">
        <title>Nanopore Sequencing Significantly Improves Genome Assembly of the Protozoan Parasite Trypanosoma cruzi.</title>
        <authorList>
            <person name="Diaz-Viraque F."/>
            <person name="Pita S."/>
            <person name="Greif G."/>
            <person name="de Souza R.C.M."/>
            <person name="Iraola G."/>
            <person name="Robello C."/>
        </authorList>
    </citation>
    <scope>NUCLEOTIDE SEQUENCE [LARGE SCALE GENOMIC DNA]</scope>
    <source>
        <strain evidence="2 3">Berenice</strain>
    </source>
</reference>
<evidence type="ECO:0000256" key="1">
    <source>
        <dbReference type="SAM" id="MobiDB-lite"/>
    </source>
</evidence>
<dbReference type="VEuPathDB" id="TriTrypDB:ECC02_002234"/>
<evidence type="ECO:0000313" key="3">
    <source>
        <dbReference type="Proteomes" id="UP000583944"/>
    </source>
</evidence>
<feature type="compositionally biased region" description="Polar residues" evidence="1">
    <location>
        <begin position="212"/>
        <end position="228"/>
    </location>
</feature>
<dbReference type="VEuPathDB" id="TriTrypDB:BCY84_13555"/>
<comment type="caution">
    <text evidence="2">The sequence shown here is derived from an EMBL/GenBank/DDBJ whole genome shotgun (WGS) entry which is preliminary data.</text>
</comment>
<protein>
    <submittedName>
        <fullName evidence="2">Uncharacterized protein</fullName>
    </submittedName>
</protein>
<evidence type="ECO:0000313" key="2">
    <source>
        <dbReference type="EMBL" id="KAF5224595.1"/>
    </source>
</evidence>